<dbReference type="InterPro" id="IPR019734">
    <property type="entry name" value="TPR_rpt"/>
</dbReference>
<keyword evidence="5" id="KW-0175">Coiled coil</keyword>
<evidence type="ECO:0000256" key="4">
    <source>
        <dbReference type="PROSITE-ProRule" id="PRU00091"/>
    </source>
</evidence>
<dbReference type="SUPFAM" id="SSF48452">
    <property type="entry name" value="TPR-like"/>
    <property type="match status" value="1"/>
</dbReference>
<evidence type="ECO:0000313" key="8">
    <source>
        <dbReference type="EMBL" id="PKU68786.1"/>
    </source>
</evidence>
<dbReference type="CDD" id="cd00065">
    <property type="entry name" value="FYVE_like_SF"/>
    <property type="match status" value="1"/>
</dbReference>
<dbReference type="SMART" id="SM00064">
    <property type="entry name" value="FYVE"/>
    <property type="match status" value="1"/>
</dbReference>
<reference evidence="8 9" key="1">
    <citation type="journal article" date="2016" name="Sci. Rep.">
        <title>The Dendrobium catenatum Lindl. genome sequence provides insights into polysaccharide synthase, floral development and adaptive evolution.</title>
        <authorList>
            <person name="Zhang G.Q."/>
            <person name="Xu Q."/>
            <person name="Bian C."/>
            <person name="Tsai W.C."/>
            <person name="Yeh C.M."/>
            <person name="Liu K.W."/>
            <person name="Yoshida K."/>
            <person name="Zhang L.S."/>
            <person name="Chang S.B."/>
            <person name="Chen F."/>
            <person name="Shi Y."/>
            <person name="Su Y.Y."/>
            <person name="Zhang Y.Q."/>
            <person name="Chen L.J."/>
            <person name="Yin Y."/>
            <person name="Lin M."/>
            <person name="Huang H."/>
            <person name="Deng H."/>
            <person name="Wang Z.W."/>
            <person name="Zhu S.L."/>
            <person name="Zhao X."/>
            <person name="Deng C."/>
            <person name="Niu S.C."/>
            <person name="Huang J."/>
            <person name="Wang M."/>
            <person name="Liu G.H."/>
            <person name="Yang H.J."/>
            <person name="Xiao X.J."/>
            <person name="Hsiao Y.Y."/>
            <person name="Wu W.L."/>
            <person name="Chen Y.Y."/>
            <person name="Mitsuda N."/>
            <person name="Ohme-Takagi M."/>
            <person name="Luo Y.B."/>
            <person name="Van de Peer Y."/>
            <person name="Liu Z.J."/>
        </authorList>
    </citation>
    <scope>NUCLEOTIDE SEQUENCE [LARGE SCALE GENOMIC DNA]</scope>
    <source>
        <tissue evidence="8">The whole plant</tissue>
    </source>
</reference>
<dbReference type="InterPro" id="IPR011011">
    <property type="entry name" value="Znf_FYVE_PHD"/>
</dbReference>
<evidence type="ECO:0000256" key="3">
    <source>
        <dbReference type="ARBA" id="ARBA00022833"/>
    </source>
</evidence>
<dbReference type="GO" id="GO:0008270">
    <property type="term" value="F:zinc ion binding"/>
    <property type="evidence" value="ECO:0007669"/>
    <property type="project" value="UniProtKB-KW"/>
</dbReference>
<keyword evidence="8" id="KW-0418">Kinase</keyword>
<evidence type="ECO:0000256" key="6">
    <source>
        <dbReference type="SAM" id="MobiDB-lite"/>
    </source>
</evidence>
<keyword evidence="2 4" id="KW-0863">Zinc-finger</keyword>
<feature type="compositionally biased region" description="Low complexity" evidence="6">
    <location>
        <begin position="131"/>
        <end position="149"/>
    </location>
</feature>
<proteinExistence type="predicted"/>
<protein>
    <submittedName>
        <fullName evidence="8">1-phosphatidylinositol-3-phosphate 5-kinase FAB1B</fullName>
    </submittedName>
</protein>
<feature type="coiled-coil region" evidence="5">
    <location>
        <begin position="910"/>
        <end position="940"/>
    </location>
</feature>
<dbReference type="Gene3D" id="3.30.40.10">
    <property type="entry name" value="Zinc/RING finger domain, C3HC4 (zinc finger)"/>
    <property type="match status" value="1"/>
</dbReference>
<evidence type="ECO:0000256" key="1">
    <source>
        <dbReference type="ARBA" id="ARBA00022723"/>
    </source>
</evidence>
<feature type="coiled-coil region" evidence="5">
    <location>
        <begin position="333"/>
        <end position="363"/>
    </location>
</feature>
<feature type="domain" description="FYVE-type" evidence="7">
    <location>
        <begin position="19"/>
        <end position="78"/>
    </location>
</feature>
<dbReference type="FunFam" id="3.30.40.10:FF:000925">
    <property type="entry name" value="Zinc finger protein, putative"/>
    <property type="match status" value="1"/>
</dbReference>
<dbReference type="EMBL" id="KZ503047">
    <property type="protein sequence ID" value="PKU68786.1"/>
    <property type="molecule type" value="Genomic_DNA"/>
</dbReference>
<dbReference type="InterPro" id="IPR017455">
    <property type="entry name" value="Znf_FYVE-rel"/>
</dbReference>
<organism evidence="8 9">
    <name type="scientific">Dendrobium catenatum</name>
    <dbReference type="NCBI Taxonomy" id="906689"/>
    <lineage>
        <taxon>Eukaryota</taxon>
        <taxon>Viridiplantae</taxon>
        <taxon>Streptophyta</taxon>
        <taxon>Embryophyta</taxon>
        <taxon>Tracheophyta</taxon>
        <taxon>Spermatophyta</taxon>
        <taxon>Magnoliopsida</taxon>
        <taxon>Liliopsida</taxon>
        <taxon>Asparagales</taxon>
        <taxon>Orchidaceae</taxon>
        <taxon>Epidendroideae</taxon>
        <taxon>Malaxideae</taxon>
        <taxon>Dendrobiinae</taxon>
        <taxon>Dendrobium</taxon>
    </lineage>
</organism>
<sequence>MLEKIGLPAKPSMRGANWVIDASHCQGCSSQFTFFNRKHHCRRCGGIFCNSCTQQRMVLRGQGDSPVRICDPCKKLEEAARFEQRYGHKNRATKGNSKQILKTEDELLGEISGTNGKHLMPSRNEPHILLDSQGTSSTSNASSSVLSDNSGGGVCSISVEGRDDVLIDSEGSSPEDLRQQAMEEKKRYRILKAEGKSEEALKAFKHGKELERQAGALEIAIRKNRRTAGKVSNSSSSRVSTDSMDDNEALDSQKKVTSSRNKEVKKDDLFTELKQLGWSDAELHDAGKKPVKLSLEGELSNLLGETFQKSEIGRKKGGVDNTQVVAHKRKALLLKREGKLAEAKEELKQAKILEKQLQEQEFLVEASDSEDELYTLIQNMGNDNQDDLMLDNDLDVGANFEHFLSASDDIPIDDNLEVTEDDMNDPEIGDALRLFGWSEQDDQHEQRDASESVPFDQEGLQAKILNLKKEALSQKRAGNAPEAMSLLKKAKLLEQDLETFQSDTNMPEPGFPQKMHDNQINAPKSKMVIQKELLALKKKALTLRREGRLEEAEEELKKGKVLEQQLEELENTSKKHVNIPTQKRMEPTRVQDSAIGTFDLGVDSAEIDVTEQDIHDPAMLSALQNLGWNDDESVSLIGTNFASNPSNSQSVNESVPAAMPWKSMKNKAEIQRELLAIKRKALSLRRQGKTEEAEEELERAKDLEKRLADLESRSSGSLVQPETHNIVNDNSSRILDVKTNKILDTAKPPEALSVLGSKVQSPETYSSEVEMAREAVSVLPELGQNIGVKSKRNGEHVSLKIENSFSIMHETNGISGYRDEILAHKRNALALKREGKLMEAREELRKAKLLEKSLEEGQESCKDDKPALVSTFESTSIVQETSRTHLQKPSSRDRFKLQQESLAHKRNALKLRREGKIQEAEAEFEKAKELENQLEEFGAQAPSSSVIGIDAVGDLLDPQLMSALKSIGWDEKDLVSKTSENPQSQLAKEKVPDQSNLDRFHLEEQIKATKLRALNLKRAGKQDEALEALRSAKKLEKKLGLMT</sequence>
<dbReference type="GO" id="GO:0016301">
    <property type="term" value="F:kinase activity"/>
    <property type="evidence" value="ECO:0007669"/>
    <property type="project" value="UniProtKB-KW"/>
</dbReference>
<reference evidence="8 9" key="2">
    <citation type="journal article" date="2017" name="Nature">
        <title>The Apostasia genome and the evolution of orchids.</title>
        <authorList>
            <person name="Zhang G.Q."/>
            <person name="Liu K.W."/>
            <person name="Li Z."/>
            <person name="Lohaus R."/>
            <person name="Hsiao Y.Y."/>
            <person name="Niu S.C."/>
            <person name="Wang J.Y."/>
            <person name="Lin Y.C."/>
            <person name="Xu Q."/>
            <person name="Chen L.J."/>
            <person name="Yoshida K."/>
            <person name="Fujiwara S."/>
            <person name="Wang Z.W."/>
            <person name="Zhang Y.Q."/>
            <person name="Mitsuda N."/>
            <person name="Wang M."/>
            <person name="Liu G.H."/>
            <person name="Pecoraro L."/>
            <person name="Huang H.X."/>
            <person name="Xiao X.J."/>
            <person name="Lin M."/>
            <person name="Wu X.Y."/>
            <person name="Wu W.L."/>
            <person name="Chen Y.Y."/>
            <person name="Chang S.B."/>
            <person name="Sakamoto S."/>
            <person name="Ohme-Takagi M."/>
            <person name="Yagi M."/>
            <person name="Zeng S.J."/>
            <person name="Shen C.Y."/>
            <person name="Yeh C.M."/>
            <person name="Luo Y.B."/>
            <person name="Tsai W.C."/>
            <person name="Van de Peer Y."/>
            <person name="Liu Z.J."/>
        </authorList>
    </citation>
    <scope>NUCLEOTIDE SEQUENCE [LARGE SCALE GENOMIC DNA]</scope>
    <source>
        <tissue evidence="8">The whole plant</tissue>
    </source>
</reference>
<dbReference type="STRING" id="906689.A0A2I0VZE8"/>
<dbReference type="OrthoDB" id="660555at2759"/>
<keyword evidence="8" id="KW-0808">Transferase</keyword>
<feature type="compositionally biased region" description="Polar residues" evidence="6">
    <location>
        <begin position="976"/>
        <end position="986"/>
    </location>
</feature>
<feature type="region of interest" description="Disordered" evidence="6">
    <location>
        <begin position="225"/>
        <end position="262"/>
    </location>
</feature>
<feature type="coiled-coil region" evidence="5">
    <location>
        <begin position="667"/>
        <end position="713"/>
    </location>
</feature>
<evidence type="ECO:0000256" key="5">
    <source>
        <dbReference type="SAM" id="Coils"/>
    </source>
</evidence>
<dbReference type="Proteomes" id="UP000233837">
    <property type="component" value="Unassembled WGS sequence"/>
</dbReference>
<evidence type="ECO:0000256" key="2">
    <source>
        <dbReference type="ARBA" id="ARBA00022771"/>
    </source>
</evidence>
<gene>
    <name evidence="8" type="primary">FAB1B</name>
    <name evidence="8" type="ORF">MA16_Dca017074</name>
</gene>
<feature type="compositionally biased region" description="Low complexity" evidence="6">
    <location>
        <begin position="232"/>
        <end position="242"/>
    </location>
</feature>
<dbReference type="InterPro" id="IPR011990">
    <property type="entry name" value="TPR-like_helical_dom_sf"/>
</dbReference>
<feature type="region of interest" description="Disordered" evidence="6">
    <location>
        <begin position="975"/>
        <end position="994"/>
    </location>
</feature>
<dbReference type="InterPro" id="IPR000306">
    <property type="entry name" value="Znf_FYVE"/>
</dbReference>
<dbReference type="SMART" id="SM00028">
    <property type="entry name" value="TPR"/>
    <property type="match status" value="6"/>
</dbReference>
<dbReference type="PANTHER" id="PTHR47553">
    <property type="entry name" value="MYOSIN-11"/>
    <property type="match status" value="1"/>
</dbReference>
<keyword evidence="1" id="KW-0479">Metal-binding</keyword>
<dbReference type="InterPro" id="IPR013083">
    <property type="entry name" value="Znf_RING/FYVE/PHD"/>
</dbReference>
<keyword evidence="9" id="KW-1185">Reference proteome</keyword>
<name>A0A2I0VZE8_9ASPA</name>
<dbReference type="SUPFAM" id="SSF57903">
    <property type="entry name" value="FYVE/PHD zinc finger"/>
    <property type="match status" value="1"/>
</dbReference>
<evidence type="ECO:0000313" key="9">
    <source>
        <dbReference type="Proteomes" id="UP000233837"/>
    </source>
</evidence>
<dbReference type="Pfam" id="PF01363">
    <property type="entry name" value="FYVE"/>
    <property type="match status" value="1"/>
</dbReference>
<dbReference type="PROSITE" id="PS50178">
    <property type="entry name" value="ZF_FYVE"/>
    <property type="match status" value="1"/>
</dbReference>
<evidence type="ECO:0000259" key="7">
    <source>
        <dbReference type="PROSITE" id="PS50178"/>
    </source>
</evidence>
<dbReference type="PANTHER" id="PTHR47553:SF1">
    <property type="entry name" value="RING_FYVE_PHD ZINC FINGER SUPERFAMILY PROTEIN"/>
    <property type="match status" value="1"/>
</dbReference>
<keyword evidence="3" id="KW-0862">Zinc</keyword>
<feature type="region of interest" description="Disordered" evidence="6">
    <location>
        <begin position="114"/>
        <end position="152"/>
    </location>
</feature>
<dbReference type="AlphaFoldDB" id="A0A2I0VZE8"/>
<accession>A0A2I0VZE8</accession>